<dbReference type="AlphaFoldDB" id="A0A819RJL8"/>
<organism evidence="1 2">
    <name type="scientific">Rotaria sordida</name>
    <dbReference type="NCBI Taxonomy" id="392033"/>
    <lineage>
        <taxon>Eukaryota</taxon>
        <taxon>Metazoa</taxon>
        <taxon>Spiralia</taxon>
        <taxon>Gnathifera</taxon>
        <taxon>Rotifera</taxon>
        <taxon>Eurotatoria</taxon>
        <taxon>Bdelloidea</taxon>
        <taxon>Philodinida</taxon>
        <taxon>Philodinidae</taxon>
        <taxon>Rotaria</taxon>
    </lineage>
</organism>
<gene>
    <name evidence="1" type="ORF">OTI717_LOCUS31378</name>
</gene>
<evidence type="ECO:0000313" key="1">
    <source>
        <dbReference type="EMBL" id="CAF4045826.1"/>
    </source>
</evidence>
<reference evidence="1" key="1">
    <citation type="submission" date="2021-02" db="EMBL/GenBank/DDBJ databases">
        <authorList>
            <person name="Nowell W R."/>
        </authorList>
    </citation>
    <scope>NUCLEOTIDE SEQUENCE</scope>
</reference>
<protein>
    <submittedName>
        <fullName evidence="1">Uncharacterized protein</fullName>
    </submittedName>
</protein>
<evidence type="ECO:0000313" key="2">
    <source>
        <dbReference type="Proteomes" id="UP000663823"/>
    </source>
</evidence>
<comment type="caution">
    <text evidence="1">The sequence shown here is derived from an EMBL/GenBank/DDBJ whole genome shotgun (WGS) entry which is preliminary data.</text>
</comment>
<accession>A0A819RJL8</accession>
<dbReference type="Proteomes" id="UP000663823">
    <property type="component" value="Unassembled WGS sequence"/>
</dbReference>
<name>A0A819RJL8_9BILA</name>
<sequence>MKDEEKFTVIYKQEKENTLGKWEVNDHELSERLLSLPKDEKILDRKNYSEIYKQIYEKITAKKGFIRTDLLTPLPTLSNDGEYEVTFNDLTCRKDMITIDQAIMTIDAAIPETNEMILSIFSKTKHASRNVYKQIRVNLLKINPETLDQLINPNIETKNVTKEIALQQLNGKSSFFHRYALHEDFRLDSYEVNLDIILDDKIIREEKCLQSLSKGINNELVNIQFDELGKETAKTLITQLRKIKLDFSLTFKNLKNVQVNKLIEIAPIDQEDIQINKVKSLEELFINELRPDLELSEFFGRGIQYLLEINEKNFTPWLSIATIAAIAAVQMAVGGVLIGTGFGLTLGMGLITEGAVDLFTAYGAYRKRQFSWLDYAMHKAVGLAITAASLGISAIKNMGEGAKTVVTAIGEEAIEQITTQTISNERLTTHIVLHIGKSLKRQAIGQIMFWASGRLLGESLMVLNRSSDIGFSFVPDQLKSQISESIQHKVNNVLRNRDLDILLEKMYGIDKINKNQQLKEEIKKITFEVINSQRSFWRKQWDSIGGPLCKGILSNAEKIRNAANMGLIIAGILNTTHEITFILETTREQLLKKLSGFDQENLSVQQILYRYCRFSKDDAKKIANLLERQGIIELNSELINEQFLTKLNQIDFSEFDTQKDYILNFLTLLHKNMFNLETNNFSKLMQLVSDRITDQILRIVESQLTSSRNSYFGDKSTKALSEIHQFVVDEKNNSESQNREKQEEIRENNISITKQNQYNVKDYILAYSQCENKSNQ</sequence>
<dbReference type="EMBL" id="CAJOAX010008948">
    <property type="protein sequence ID" value="CAF4045826.1"/>
    <property type="molecule type" value="Genomic_DNA"/>
</dbReference>
<proteinExistence type="predicted"/>